<comment type="similarity">
    <text evidence="3">Belongs to the peptidase C56 family. HSP31-like subfamily.</text>
</comment>
<gene>
    <name evidence="5" type="ORF">EV664_11412</name>
</gene>
<keyword evidence="2" id="KW-0456">Lyase</keyword>
<evidence type="ECO:0000259" key="4">
    <source>
        <dbReference type="Pfam" id="PF01965"/>
    </source>
</evidence>
<dbReference type="PANTHER" id="PTHR48094:SF11">
    <property type="entry name" value="GLUTATHIONE-INDEPENDENT GLYOXALASE HSP31-RELATED"/>
    <property type="match status" value="1"/>
</dbReference>
<dbReference type="AlphaFoldDB" id="A0A4R6FCQ6"/>
<dbReference type="GO" id="GO:0019243">
    <property type="term" value="P:methylglyoxal catabolic process to D-lactate via S-lactoyl-glutathione"/>
    <property type="evidence" value="ECO:0007669"/>
    <property type="project" value="TreeGrafter"/>
</dbReference>
<evidence type="ECO:0000256" key="2">
    <source>
        <dbReference type="ARBA" id="ARBA00023239"/>
    </source>
</evidence>
<evidence type="ECO:0000313" key="5">
    <source>
        <dbReference type="EMBL" id="TDN78976.1"/>
    </source>
</evidence>
<reference evidence="5 6" key="1">
    <citation type="submission" date="2019-03" db="EMBL/GenBank/DDBJ databases">
        <title>Genomic Encyclopedia of Type Strains, Phase IV (KMG-IV): sequencing the most valuable type-strain genomes for metagenomic binning, comparative biology and taxonomic classification.</title>
        <authorList>
            <person name="Goeker M."/>
        </authorList>
    </citation>
    <scope>NUCLEOTIDE SEQUENCE [LARGE SCALE GENOMIC DNA]</scope>
    <source>
        <strain evidence="5 6">DSM 25059</strain>
    </source>
</reference>
<dbReference type="SUPFAM" id="SSF52317">
    <property type="entry name" value="Class I glutamine amidotransferase-like"/>
    <property type="match status" value="1"/>
</dbReference>
<protein>
    <submittedName>
        <fullName evidence="5">Putative intracellular protease/amidase</fullName>
    </submittedName>
</protein>
<name>A0A4R6FCQ6_9SPHN</name>
<dbReference type="InterPro" id="IPR050325">
    <property type="entry name" value="Prot/Nucl_acid_deglycase"/>
</dbReference>
<proteinExistence type="inferred from homology"/>
<dbReference type="GO" id="GO:0008233">
    <property type="term" value="F:peptidase activity"/>
    <property type="evidence" value="ECO:0007669"/>
    <property type="project" value="UniProtKB-KW"/>
</dbReference>
<evidence type="ECO:0000256" key="3">
    <source>
        <dbReference type="ARBA" id="ARBA00038493"/>
    </source>
</evidence>
<keyword evidence="5" id="KW-0378">Hydrolase</keyword>
<organism evidence="5 6">
    <name type="scientific">Stakelama pacifica</name>
    <dbReference type="NCBI Taxonomy" id="517720"/>
    <lineage>
        <taxon>Bacteria</taxon>
        <taxon>Pseudomonadati</taxon>
        <taxon>Pseudomonadota</taxon>
        <taxon>Alphaproteobacteria</taxon>
        <taxon>Sphingomonadales</taxon>
        <taxon>Sphingomonadaceae</taxon>
        <taxon>Stakelama</taxon>
    </lineage>
</organism>
<dbReference type="PANTHER" id="PTHR48094">
    <property type="entry name" value="PROTEIN/NUCLEIC ACID DEGLYCASE DJ-1-RELATED"/>
    <property type="match status" value="1"/>
</dbReference>
<dbReference type="GO" id="GO:0006508">
    <property type="term" value="P:proteolysis"/>
    <property type="evidence" value="ECO:0007669"/>
    <property type="project" value="UniProtKB-KW"/>
</dbReference>
<dbReference type="Pfam" id="PF01965">
    <property type="entry name" value="DJ-1_PfpI"/>
    <property type="match status" value="1"/>
</dbReference>
<dbReference type="GO" id="GO:0005737">
    <property type="term" value="C:cytoplasm"/>
    <property type="evidence" value="ECO:0007669"/>
    <property type="project" value="TreeGrafter"/>
</dbReference>
<keyword evidence="1" id="KW-0346">Stress response</keyword>
<keyword evidence="6" id="KW-1185">Reference proteome</keyword>
<dbReference type="Gene3D" id="3.40.50.880">
    <property type="match status" value="1"/>
</dbReference>
<evidence type="ECO:0000313" key="6">
    <source>
        <dbReference type="Proteomes" id="UP000295493"/>
    </source>
</evidence>
<dbReference type="Proteomes" id="UP000295493">
    <property type="component" value="Unassembled WGS sequence"/>
</dbReference>
<comment type="caution">
    <text evidence="5">The sequence shown here is derived from an EMBL/GenBank/DDBJ whole genome shotgun (WGS) entry which is preliminary data.</text>
</comment>
<dbReference type="EMBL" id="SNWD01000014">
    <property type="protein sequence ID" value="TDN78976.1"/>
    <property type="molecule type" value="Genomic_DNA"/>
</dbReference>
<dbReference type="RefSeq" id="WP_133496705.1">
    <property type="nucleotide sequence ID" value="NZ_BMLU01000013.1"/>
</dbReference>
<dbReference type="GO" id="GO:0019172">
    <property type="term" value="F:glyoxalase III activity"/>
    <property type="evidence" value="ECO:0007669"/>
    <property type="project" value="TreeGrafter"/>
</dbReference>
<feature type="domain" description="DJ-1/PfpI" evidence="4">
    <location>
        <begin position="29"/>
        <end position="228"/>
    </location>
</feature>
<dbReference type="CDD" id="cd03141">
    <property type="entry name" value="GATase1_Hsp31_like"/>
    <property type="match status" value="1"/>
</dbReference>
<sequence length="235" mass="25119">MSKILIVLSAADTWTRADGSKYQSGVWAEEFVVMDEKFIAAGCEVDIATPGGVAPTIDPHSMNPEVVGQENVDHYRRYLDAIADRLAKPLMLADIVTADYDAIVIPGGHGPVEDLYKDAEMGRILVEADRAGKVIAPVCHGQAALLATRSESSDWLFAGRRMTAFSDEEEVELGTADNAPWLLAETLRGAGAVYEKGPNWGPYVVTDRNLLSGQNPASSAPLAEAVLKALAGSHV</sequence>
<dbReference type="OrthoDB" id="9792284at2"/>
<accession>A0A4R6FCQ6</accession>
<dbReference type="InterPro" id="IPR002818">
    <property type="entry name" value="DJ-1/PfpI"/>
</dbReference>
<keyword evidence="5" id="KW-0645">Protease</keyword>
<evidence type="ECO:0000256" key="1">
    <source>
        <dbReference type="ARBA" id="ARBA00023016"/>
    </source>
</evidence>
<dbReference type="InterPro" id="IPR029062">
    <property type="entry name" value="Class_I_gatase-like"/>
</dbReference>